<dbReference type="PROSITE" id="PS50109">
    <property type="entry name" value="HIS_KIN"/>
    <property type="match status" value="1"/>
</dbReference>
<dbReference type="PROSITE" id="PS50885">
    <property type="entry name" value="HAMP"/>
    <property type="match status" value="1"/>
</dbReference>
<dbReference type="Gene3D" id="6.10.340.10">
    <property type="match status" value="1"/>
</dbReference>
<evidence type="ECO:0000313" key="15">
    <source>
        <dbReference type="Proteomes" id="UP000193391"/>
    </source>
</evidence>
<evidence type="ECO:0000256" key="2">
    <source>
        <dbReference type="ARBA" id="ARBA00004370"/>
    </source>
</evidence>
<dbReference type="PANTHER" id="PTHR45436">
    <property type="entry name" value="SENSOR HISTIDINE KINASE YKOH"/>
    <property type="match status" value="1"/>
</dbReference>
<dbReference type="SUPFAM" id="SSF158472">
    <property type="entry name" value="HAMP domain-like"/>
    <property type="match status" value="1"/>
</dbReference>
<evidence type="ECO:0000259" key="12">
    <source>
        <dbReference type="PROSITE" id="PS50109"/>
    </source>
</evidence>
<dbReference type="SMART" id="SM00387">
    <property type="entry name" value="HATPase_c"/>
    <property type="match status" value="1"/>
</dbReference>
<protein>
    <recommendedName>
        <fullName evidence="3">histidine kinase</fullName>
        <ecNumber evidence="3">2.7.13.3</ecNumber>
    </recommendedName>
</protein>
<dbReference type="Pfam" id="PF02518">
    <property type="entry name" value="HATPase_c"/>
    <property type="match status" value="1"/>
</dbReference>
<evidence type="ECO:0000256" key="9">
    <source>
        <dbReference type="ARBA" id="ARBA00023012"/>
    </source>
</evidence>
<gene>
    <name evidence="14" type="ORF">TMES_19370</name>
</gene>
<feature type="domain" description="Histidine kinase" evidence="12">
    <location>
        <begin position="239"/>
        <end position="457"/>
    </location>
</feature>
<evidence type="ECO:0000256" key="10">
    <source>
        <dbReference type="ARBA" id="ARBA00023136"/>
    </source>
</evidence>
<dbReference type="AlphaFoldDB" id="A0A1Y2KW35"/>
<feature type="transmembrane region" description="Helical" evidence="11">
    <location>
        <begin position="12"/>
        <end position="34"/>
    </location>
</feature>
<dbReference type="InterPro" id="IPR003660">
    <property type="entry name" value="HAMP_dom"/>
</dbReference>
<dbReference type="Proteomes" id="UP000193391">
    <property type="component" value="Unassembled WGS sequence"/>
</dbReference>
<dbReference type="SMART" id="SM00304">
    <property type="entry name" value="HAMP"/>
    <property type="match status" value="1"/>
</dbReference>
<evidence type="ECO:0000256" key="11">
    <source>
        <dbReference type="SAM" id="Phobius"/>
    </source>
</evidence>
<dbReference type="InterPro" id="IPR003594">
    <property type="entry name" value="HATPase_dom"/>
</dbReference>
<proteinExistence type="predicted"/>
<accession>A0A1Y2KW35</accession>
<keyword evidence="7" id="KW-0418">Kinase</keyword>
<keyword evidence="4" id="KW-0597">Phosphoprotein</keyword>
<dbReference type="Gene3D" id="1.10.287.130">
    <property type="match status" value="1"/>
</dbReference>
<evidence type="ECO:0000256" key="7">
    <source>
        <dbReference type="ARBA" id="ARBA00022777"/>
    </source>
</evidence>
<dbReference type="InterPro" id="IPR036890">
    <property type="entry name" value="HATPase_C_sf"/>
</dbReference>
<reference evidence="14 15" key="1">
    <citation type="submission" date="2014-03" db="EMBL/GenBank/DDBJ databases">
        <title>The draft genome sequence of Thalassospira mesophila JCM 18969.</title>
        <authorList>
            <person name="Lai Q."/>
            <person name="Shao Z."/>
        </authorList>
    </citation>
    <scope>NUCLEOTIDE SEQUENCE [LARGE SCALE GENOMIC DNA]</scope>
    <source>
        <strain evidence="14 15">JCM 18969</strain>
    </source>
</reference>
<comment type="catalytic activity">
    <reaction evidence="1">
        <text>ATP + protein L-histidine = ADP + protein N-phospho-L-histidine.</text>
        <dbReference type="EC" id="2.7.13.3"/>
    </reaction>
</comment>
<name>A0A1Y2KW35_9PROT</name>
<dbReference type="InterPro" id="IPR004358">
    <property type="entry name" value="Sig_transdc_His_kin-like_C"/>
</dbReference>
<dbReference type="GO" id="GO:0000155">
    <property type="term" value="F:phosphorelay sensor kinase activity"/>
    <property type="evidence" value="ECO:0007669"/>
    <property type="project" value="InterPro"/>
</dbReference>
<dbReference type="PRINTS" id="PR00344">
    <property type="entry name" value="BCTRLSENSOR"/>
</dbReference>
<evidence type="ECO:0000256" key="8">
    <source>
        <dbReference type="ARBA" id="ARBA00022989"/>
    </source>
</evidence>
<keyword evidence="15" id="KW-1185">Reference proteome</keyword>
<dbReference type="PANTHER" id="PTHR45436:SF8">
    <property type="entry name" value="HISTIDINE KINASE"/>
    <property type="match status" value="1"/>
</dbReference>
<dbReference type="CDD" id="cd00082">
    <property type="entry name" value="HisKA"/>
    <property type="match status" value="1"/>
</dbReference>
<dbReference type="Pfam" id="PF00512">
    <property type="entry name" value="HisKA"/>
    <property type="match status" value="1"/>
</dbReference>
<keyword evidence="9" id="KW-0902">Two-component regulatory system</keyword>
<evidence type="ECO:0000256" key="4">
    <source>
        <dbReference type="ARBA" id="ARBA00022553"/>
    </source>
</evidence>
<dbReference type="InterPro" id="IPR003661">
    <property type="entry name" value="HisK_dim/P_dom"/>
</dbReference>
<evidence type="ECO:0000256" key="6">
    <source>
        <dbReference type="ARBA" id="ARBA00022692"/>
    </source>
</evidence>
<dbReference type="InterPro" id="IPR050428">
    <property type="entry name" value="TCS_sensor_his_kinase"/>
</dbReference>
<dbReference type="GO" id="GO:0005886">
    <property type="term" value="C:plasma membrane"/>
    <property type="evidence" value="ECO:0007669"/>
    <property type="project" value="TreeGrafter"/>
</dbReference>
<keyword evidence="8 11" id="KW-1133">Transmembrane helix</keyword>
<evidence type="ECO:0000256" key="1">
    <source>
        <dbReference type="ARBA" id="ARBA00000085"/>
    </source>
</evidence>
<keyword evidence="6 11" id="KW-0812">Transmembrane</keyword>
<evidence type="ECO:0000256" key="5">
    <source>
        <dbReference type="ARBA" id="ARBA00022679"/>
    </source>
</evidence>
<dbReference type="Pfam" id="PF00672">
    <property type="entry name" value="HAMP"/>
    <property type="match status" value="1"/>
</dbReference>
<dbReference type="InterPro" id="IPR005467">
    <property type="entry name" value="His_kinase_dom"/>
</dbReference>
<comment type="caution">
    <text evidence="14">The sequence shown here is derived from an EMBL/GenBank/DDBJ whole genome shotgun (WGS) entry which is preliminary data.</text>
</comment>
<organism evidence="14 15">
    <name type="scientific">Thalassospira mesophila</name>
    <dbReference type="NCBI Taxonomy" id="1293891"/>
    <lineage>
        <taxon>Bacteria</taxon>
        <taxon>Pseudomonadati</taxon>
        <taxon>Pseudomonadota</taxon>
        <taxon>Alphaproteobacteria</taxon>
        <taxon>Rhodospirillales</taxon>
        <taxon>Thalassospiraceae</taxon>
        <taxon>Thalassospira</taxon>
    </lineage>
</organism>
<sequence>MHRVNFVRSTAFRLVMAVTFLFLLAFFLASLVTYRVMNTELENWQHRRIEEIFSLISEIGPGPADEEIIEAVSQRANAARNFGQILLLQNNAGQRIAGNIAAGLAPPFGWSTTTGAAFGLDADIPYRLYRGILDHYSLTVGISGEQISEIEEIVLQSFGWASVVVILLATIGGAAIASNTQRRLDKVRETMNEIAAGRLSARIPVQKNEDDIALLSGDINIALERLSSVVEGMKQVSADIAHDLKTPLNRLKILINSASDLHARGETITDDLEAAQAECDRINATFDALLRIAQIETGARRARFAKVDIGDILANVADIYEEVAKDAAMTLTHQTTSGVGVGPAIPGDRELLTQLFANLIENALRHCPQGTRICCSCAQDSAGKTVVTIADNGPGIPRSERTNVLRRLYRLEKSRTTDGTGLGLSMVKAIADLHGAELHLYDNEPGLRVQISFPTPAR</sequence>
<dbReference type="InterPro" id="IPR036097">
    <property type="entry name" value="HisK_dim/P_sf"/>
</dbReference>
<dbReference type="SUPFAM" id="SSF47384">
    <property type="entry name" value="Homodimeric domain of signal transducing histidine kinase"/>
    <property type="match status" value="1"/>
</dbReference>
<keyword evidence="10 11" id="KW-0472">Membrane</keyword>
<dbReference type="RefSeq" id="WP_085585663.1">
    <property type="nucleotide sequence ID" value="NZ_JFKA01000013.1"/>
</dbReference>
<dbReference type="EMBL" id="JFKA01000013">
    <property type="protein sequence ID" value="OSQ35989.1"/>
    <property type="molecule type" value="Genomic_DNA"/>
</dbReference>
<keyword evidence="5" id="KW-0808">Transferase</keyword>
<evidence type="ECO:0000256" key="3">
    <source>
        <dbReference type="ARBA" id="ARBA00012438"/>
    </source>
</evidence>
<feature type="domain" description="HAMP" evidence="13">
    <location>
        <begin position="178"/>
        <end position="231"/>
    </location>
</feature>
<dbReference type="Gene3D" id="3.30.565.10">
    <property type="entry name" value="Histidine kinase-like ATPase, C-terminal domain"/>
    <property type="match status" value="1"/>
</dbReference>
<dbReference type="CDD" id="cd06225">
    <property type="entry name" value="HAMP"/>
    <property type="match status" value="1"/>
</dbReference>
<dbReference type="SUPFAM" id="SSF55874">
    <property type="entry name" value="ATPase domain of HSP90 chaperone/DNA topoisomerase II/histidine kinase"/>
    <property type="match status" value="1"/>
</dbReference>
<dbReference type="EC" id="2.7.13.3" evidence="3"/>
<evidence type="ECO:0000259" key="13">
    <source>
        <dbReference type="PROSITE" id="PS50885"/>
    </source>
</evidence>
<dbReference type="STRING" id="1293891.TMES_19370"/>
<dbReference type="OrthoDB" id="9815202at2"/>
<evidence type="ECO:0000313" key="14">
    <source>
        <dbReference type="EMBL" id="OSQ35989.1"/>
    </source>
</evidence>
<comment type="subcellular location">
    <subcellularLocation>
        <location evidence="2">Membrane</location>
    </subcellularLocation>
</comment>
<dbReference type="SMART" id="SM00388">
    <property type="entry name" value="HisKA"/>
    <property type="match status" value="1"/>
</dbReference>